<sequence length="231" mass="25873">MSQNPLSNIVEPIAKTISLGEVTYDRLKDIIIRGAFPPNKKLTVRSVADALGVSTTPARDAINRLLSEGALVNAGPKTVVIPVLTKEVLEEVTATRLALEGLAAERAVANISDKDIASLARLQEVINRSLDKNDYPEVLAANREFHFLLYRRSNWARLVSLIESLWLQVGPSLNVLYPEFAVNRRGVSNHMDILDGLRERDAQKVRRAVEQDLRDGYARLERFLEEYDAEQ</sequence>
<dbReference type="AlphaFoldDB" id="A0A5B0DRQ1"/>
<evidence type="ECO:0000313" key="5">
    <source>
        <dbReference type="EMBL" id="KAA0969477.1"/>
    </source>
</evidence>
<evidence type="ECO:0000256" key="1">
    <source>
        <dbReference type="ARBA" id="ARBA00023015"/>
    </source>
</evidence>
<dbReference type="InterPro" id="IPR000524">
    <property type="entry name" value="Tscrpt_reg_HTH_GntR"/>
</dbReference>
<dbReference type="Pfam" id="PF00392">
    <property type="entry name" value="GntR"/>
    <property type="match status" value="1"/>
</dbReference>
<proteinExistence type="predicted"/>
<dbReference type="RefSeq" id="WP_149300762.1">
    <property type="nucleotide sequence ID" value="NZ_VTWH01000003.1"/>
</dbReference>
<keyword evidence="3" id="KW-0804">Transcription</keyword>
<dbReference type="InterPro" id="IPR011711">
    <property type="entry name" value="GntR_C"/>
</dbReference>
<keyword evidence="1" id="KW-0805">Transcription regulation</keyword>
<evidence type="ECO:0000256" key="2">
    <source>
        <dbReference type="ARBA" id="ARBA00023125"/>
    </source>
</evidence>
<feature type="domain" description="HTH gntR-type" evidence="4">
    <location>
        <begin position="17"/>
        <end position="83"/>
    </location>
</feature>
<comment type="caution">
    <text evidence="5">The sequence shown here is derived from an EMBL/GenBank/DDBJ whole genome shotgun (WGS) entry which is preliminary data.</text>
</comment>
<dbReference type="InterPro" id="IPR036390">
    <property type="entry name" value="WH_DNA-bd_sf"/>
</dbReference>
<evidence type="ECO:0000313" key="6">
    <source>
        <dbReference type="Proteomes" id="UP000324738"/>
    </source>
</evidence>
<reference evidence="5 6" key="1">
    <citation type="submission" date="2019-08" db="EMBL/GenBank/DDBJ databases">
        <title>Aureimonas fodiniaquatilis sp. nov., isolated from a coal mine wastewater.</title>
        <authorList>
            <person name="Kim W."/>
        </authorList>
    </citation>
    <scope>NUCLEOTIDE SEQUENCE [LARGE SCALE GENOMIC DNA]</scope>
    <source>
        <strain evidence="5 6">CAU 1482</strain>
    </source>
</reference>
<dbReference type="Pfam" id="PF07729">
    <property type="entry name" value="FCD"/>
    <property type="match status" value="1"/>
</dbReference>
<dbReference type="EMBL" id="VTWH01000003">
    <property type="protein sequence ID" value="KAA0969477.1"/>
    <property type="molecule type" value="Genomic_DNA"/>
</dbReference>
<dbReference type="GO" id="GO:0003700">
    <property type="term" value="F:DNA-binding transcription factor activity"/>
    <property type="evidence" value="ECO:0007669"/>
    <property type="project" value="InterPro"/>
</dbReference>
<dbReference type="InterPro" id="IPR008920">
    <property type="entry name" value="TF_FadR/GntR_C"/>
</dbReference>
<dbReference type="PANTHER" id="PTHR43537:SF39">
    <property type="entry name" value="HTH-TYPE TRANSCRIPTIONAL REGULATOR MCBR"/>
    <property type="match status" value="1"/>
</dbReference>
<protein>
    <submittedName>
        <fullName evidence="5">GntR family transcriptional regulator</fullName>
    </submittedName>
</protein>
<dbReference type="Proteomes" id="UP000324738">
    <property type="component" value="Unassembled WGS sequence"/>
</dbReference>
<dbReference type="PROSITE" id="PS50949">
    <property type="entry name" value="HTH_GNTR"/>
    <property type="match status" value="1"/>
</dbReference>
<dbReference type="Gene3D" id="1.10.10.10">
    <property type="entry name" value="Winged helix-like DNA-binding domain superfamily/Winged helix DNA-binding domain"/>
    <property type="match status" value="1"/>
</dbReference>
<evidence type="ECO:0000256" key="3">
    <source>
        <dbReference type="ARBA" id="ARBA00023163"/>
    </source>
</evidence>
<name>A0A5B0DRQ1_9HYPH</name>
<dbReference type="SMART" id="SM00895">
    <property type="entry name" value="FCD"/>
    <property type="match status" value="1"/>
</dbReference>
<dbReference type="PANTHER" id="PTHR43537">
    <property type="entry name" value="TRANSCRIPTIONAL REGULATOR, GNTR FAMILY"/>
    <property type="match status" value="1"/>
</dbReference>
<dbReference type="GO" id="GO:0003677">
    <property type="term" value="F:DNA binding"/>
    <property type="evidence" value="ECO:0007669"/>
    <property type="project" value="UniProtKB-KW"/>
</dbReference>
<accession>A0A5B0DRQ1</accession>
<keyword evidence="2" id="KW-0238">DNA-binding</keyword>
<dbReference type="InterPro" id="IPR036388">
    <property type="entry name" value="WH-like_DNA-bd_sf"/>
</dbReference>
<dbReference type="SMART" id="SM00345">
    <property type="entry name" value="HTH_GNTR"/>
    <property type="match status" value="1"/>
</dbReference>
<gene>
    <name evidence="5" type="ORF">FPY71_13120</name>
</gene>
<organism evidence="5 6">
    <name type="scientific">Aureimonas fodinaquatilis</name>
    <dbReference type="NCBI Taxonomy" id="2565783"/>
    <lineage>
        <taxon>Bacteria</taxon>
        <taxon>Pseudomonadati</taxon>
        <taxon>Pseudomonadota</taxon>
        <taxon>Alphaproteobacteria</taxon>
        <taxon>Hyphomicrobiales</taxon>
        <taxon>Aurantimonadaceae</taxon>
        <taxon>Aureimonas</taxon>
    </lineage>
</organism>
<evidence type="ECO:0000259" key="4">
    <source>
        <dbReference type="PROSITE" id="PS50949"/>
    </source>
</evidence>
<dbReference type="SUPFAM" id="SSF48008">
    <property type="entry name" value="GntR ligand-binding domain-like"/>
    <property type="match status" value="1"/>
</dbReference>
<keyword evidence="6" id="KW-1185">Reference proteome</keyword>
<dbReference type="SUPFAM" id="SSF46785">
    <property type="entry name" value="Winged helix' DNA-binding domain"/>
    <property type="match status" value="1"/>
</dbReference>
<dbReference type="OrthoDB" id="9815654at2"/>
<dbReference type="Gene3D" id="1.20.120.530">
    <property type="entry name" value="GntR ligand-binding domain-like"/>
    <property type="match status" value="1"/>
</dbReference>